<dbReference type="AlphaFoldDB" id="A0A916WXS0"/>
<evidence type="ECO:0008006" key="3">
    <source>
        <dbReference type="Google" id="ProtNLM"/>
    </source>
</evidence>
<reference evidence="1" key="1">
    <citation type="journal article" date="2014" name="Int. J. Syst. Evol. Microbiol.">
        <title>Complete genome sequence of Corynebacterium casei LMG S-19264T (=DSM 44701T), isolated from a smear-ripened cheese.</title>
        <authorList>
            <consortium name="US DOE Joint Genome Institute (JGI-PGF)"/>
            <person name="Walter F."/>
            <person name="Albersmeier A."/>
            <person name="Kalinowski J."/>
            <person name="Ruckert C."/>
        </authorList>
    </citation>
    <scope>NUCLEOTIDE SEQUENCE</scope>
    <source>
        <strain evidence="1">CGMCC 1.15085</strain>
    </source>
</reference>
<evidence type="ECO:0000313" key="1">
    <source>
        <dbReference type="EMBL" id="GGB40710.1"/>
    </source>
</evidence>
<accession>A0A916WXS0</accession>
<protein>
    <recommendedName>
        <fullName evidence="3">ABM domain-containing protein</fullName>
    </recommendedName>
</protein>
<dbReference type="EMBL" id="BMHI01000005">
    <property type="protein sequence ID" value="GGB40710.1"/>
    <property type="molecule type" value="Genomic_DNA"/>
</dbReference>
<gene>
    <name evidence="1" type="ORF">GCM10011492_34390</name>
</gene>
<organism evidence="1 2">
    <name type="scientific">Flexivirga endophytica</name>
    <dbReference type="NCBI Taxonomy" id="1849103"/>
    <lineage>
        <taxon>Bacteria</taxon>
        <taxon>Bacillati</taxon>
        <taxon>Actinomycetota</taxon>
        <taxon>Actinomycetes</taxon>
        <taxon>Micrococcales</taxon>
        <taxon>Dermacoccaceae</taxon>
        <taxon>Flexivirga</taxon>
    </lineage>
</organism>
<evidence type="ECO:0000313" key="2">
    <source>
        <dbReference type="Proteomes" id="UP000636793"/>
    </source>
</evidence>
<comment type="caution">
    <text evidence="1">The sequence shown here is derived from an EMBL/GenBank/DDBJ whole genome shotgun (WGS) entry which is preliminary data.</text>
</comment>
<name>A0A916WXS0_9MICO</name>
<reference evidence="1" key="2">
    <citation type="submission" date="2020-09" db="EMBL/GenBank/DDBJ databases">
        <authorList>
            <person name="Sun Q."/>
            <person name="Zhou Y."/>
        </authorList>
    </citation>
    <scope>NUCLEOTIDE SEQUENCE</scope>
    <source>
        <strain evidence="1">CGMCC 1.15085</strain>
    </source>
</reference>
<proteinExistence type="predicted"/>
<dbReference type="RefSeq" id="WP_229749825.1">
    <property type="nucleotide sequence ID" value="NZ_BMHI01000005.1"/>
</dbReference>
<keyword evidence="2" id="KW-1185">Reference proteome</keyword>
<dbReference type="Proteomes" id="UP000636793">
    <property type="component" value="Unassembled WGS sequence"/>
</dbReference>
<sequence length="97" mass="10946">MTIFQAIRYTTHPADIAENERLVRAVYDELADSAPEGFRYATLRLGDSTFLHLAAADGEPPLPSLTAFQEFRAELPRRVEAPPQRDDVLMVGNYRLL</sequence>